<dbReference type="EMBL" id="LR025743">
    <property type="protein sequence ID" value="VBB14787.1"/>
    <property type="molecule type" value="Genomic_DNA"/>
</dbReference>
<accession>A0AAJ5NAM0</accession>
<gene>
    <name evidence="1" type="ORF">BSTAB16_4979</name>
</gene>
<evidence type="ECO:0000313" key="2">
    <source>
        <dbReference type="Proteomes" id="UP000268684"/>
    </source>
</evidence>
<dbReference type="GeneID" id="71057406"/>
<reference evidence="1 2" key="1">
    <citation type="submission" date="2017-11" db="EMBL/GenBank/DDBJ databases">
        <authorList>
            <person name="Seth-Smith MB H."/>
        </authorList>
    </citation>
    <scope>NUCLEOTIDE SEQUENCE [LARGE SCALE GENOMIC DNA]</scope>
    <source>
        <strain evidence="1">E</strain>
    </source>
</reference>
<dbReference type="InterPro" id="IPR045390">
    <property type="entry name" value="ABC-3C_MC3"/>
</dbReference>
<dbReference type="Proteomes" id="UP000268684">
    <property type="component" value="Chromosome II"/>
</dbReference>
<dbReference type="Pfam" id="PF20131">
    <property type="entry name" value="MC3"/>
    <property type="match status" value="1"/>
</dbReference>
<dbReference type="AlphaFoldDB" id="A0AAJ5NAM0"/>
<proteinExistence type="predicted"/>
<organism evidence="1 2">
    <name type="scientific">Burkholderia stabilis</name>
    <dbReference type="NCBI Taxonomy" id="95485"/>
    <lineage>
        <taxon>Bacteria</taxon>
        <taxon>Pseudomonadati</taxon>
        <taxon>Pseudomonadota</taxon>
        <taxon>Betaproteobacteria</taxon>
        <taxon>Burkholderiales</taxon>
        <taxon>Burkholderiaceae</taxon>
        <taxon>Burkholderia</taxon>
        <taxon>Burkholderia cepacia complex</taxon>
    </lineage>
</organism>
<sequence>MSELVQRRRLTEAALVQNEALGAYALWRFGLGYQDRDGRAATLPLAFLVLPLTLHGSTLAMVLSTHKASGLHLFAGKLGDKREDLIAIHSRAIALRRLTLDSLMCAEQSSLIRIDPMTATIWSNSPDDDFPIPVLPERIRRVGPACEKIGHWFAGLTDQQVVHTLKVEF</sequence>
<name>A0AAJ5NAM0_9BURK</name>
<evidence type="ECO:0000313" key="1">
    <source>
        <dbReference type="EMBL" id="VBB14787.1"/>
    </source>
</evidence>
<dbReference type="RefSeq" id="WP_122170192.1">
    <property type="nucleotide sequence ID" value="NZ_LR025743.1"/>
</dbReference>
<protein>
    <submittedName>
        <fullName evidence="1">Uncharacterized protein</fullName>
    </submittedName>
</protein>
<keyword evidence="2" id="KW-1185">Reference proteome</keyword>